<comment type="cofactor">
    <cofactor evidence="5">
        <name>Mg(2+)</name>
        <dbReference type="ChEBI" id="CHEBI:18420"/>
    </cofactor>
    <cofactor evidence="5">
        <name>Mn(2+)</name>
        <dbReference type="ChEBI" id="CHEBI:29035"/>
    </cofactor>
    <text evidence="5">Mg(2+). Can also accept Mn(2+).</text>
</comment>
<dbReference type="EC" id="2.7.2.1" evidence="5"/>
<evidence type="ECO:0000256" key="2">
    <source>
        <dbReference type="ARBA" id="ARBA00022741"/>
    </source>
</evidence>
<dbReference type="GO" id="GO:0008776">
    <property type="term" value="F:acetate kinase activity"/>
    <property type="evidence" value="ECO:0007669"/>
    <property type="project" value="UniProtKB-UniRule"/>
</dbReference>
<keyword evidence="5" id="KW-0460">Magnesium</keyword>
<feature type="binding site" evidence="5">
    <location>
        <position position="366"/>
    </location>
    <ligand>
        <name>Mg(2+)</name>
        <dbReference type="ChEBI" id="CHEBI:18420"/>
    </ligand>
</feature>
<dbReference type="GO" id="GO:0006083">
    <property type="term" value="P:acetate metabolic process"/>
    <property type="evidence" value="ECO:0007669"/>
    <property type="project" value="TreeGrafter"/>
</dbReference>
<feature type="binding site" evidence="5">
    <location>
        <position position="83"/>
    </location>
    <ligand>
        <name>substrate</name>
    </ligand>
</feature>
<dbReference type="GO" id="GO:0005737">
    <property type="term" value="C:cytoplasm"/>
    <property type="evidence" value="ECO:0007669"/>
    <property type="project" value="UniProtKB-SubCell"/>
</dbReference>
<dbReference type="SUPFAM" id="SSF53067">
    <property type="entry name" value="Actin-like ATPase domain"/>
    <property type="match status" value="2"/>
</dbReference>
<dbReference type="GO" id="GO:0000287">
    <property type="term" value="F:magnesium ion binding"/>
    <property type="evidence" value="ECO:0007669"/>
    <property type="project" value="UniProtKB-UniRule"/>
</dbReference>
<comment type="caution">
    <text evidence="5">Lacks conserved residue(s) required for the propagation of feature annotation.</text>
</comment>
<keyword evidence="5" id="KW-0963">Cytoplasm</keyword>
<organism evidence="7 8">
    <name type="scientific">Wenxinia saemankumensis</name>
    <dbReference type="NCBI Taxonomy" id="1447782"/>
    <lineage>
        <taxon>Bacteria</taxon>
        <taxon>Pseudomonadati</taxon>
        <taxon>Pseudomonadota</taxon>
        <taxon>Alphaproteobacteria</taxon>
        <taxon>Rhodobacterales</taxon>
        <taxon>Roseobacteraceae</taxon>
        <taxon>Wenxinia</taxon>
    </lineage>
</organism>
<reference evidence="7 8" key="1">
    <citation type="submission" date="2016-11" db="EMBL/GenBank/DDBJ databases">
        <authorList>
            <person name="Jaros S."/>
            <person name="Januszkiewicz K."/>
            <person name="Wedrychowicz H."/>
        </authorList>
    </citation>
    <scope>NUCLEOTIDE SEQUENCE [LARGE SCALE GENOMIC DNA]</scope>
    <source>
        <strain evidence="7 8">DSM 100565</strain>
    </source>
</reference>
<dbReference type="Proteomes" id="UP000184292">
    <property type="component" value="Unassembled WGS sequence"/>
</dbReference>
<dbReference type="AlphaFoldDB" id="A0A1M6HTR1"/>
<dbReference type="Pfam" id="PF00871">
    <property type="entry name" value="Acetate_kinase"/>
    <property type="match status" value="1"/>
</dbReference>
<dbReference type="InterPro" id="IPR004372">
    <property type="entry name" value="Ac/propionate_kinase"/>
</dbReference>
<dbReference type="EMBL" id="FQYO01000007">
    <property type="protein sequence ID" value="SHJ25581.1"/>
    <property type="molecule type" value="Genomic_DNA"/>
</dbReference>
<feature type="active site" description="Proton donor/acceptor" evidence="5">
    <location>
        <position position="140"/>
    </location>
</feature>
<feature type="binding site" evidence="5">
    <location>
        <begin position="270"/>
        <end position="272"/>
    </location>
    <ligand>
        <name>ATP</name>
        <dbReference type="ChEBI" id="CHEBI:30616"/>
    </ligand>
</feature>
<dbReference type="InterPro" id="IPR000890">
    <property type="entry name" value="Aliphatic_acid_kin_short-chain"/>
</dbReference>
<keyword evidence="5" id="KW-0479">Metal-binding</keyword>
<comment type="subunit">
    <text evidence="5">Homodimer.</text>
</comment>
<dbReference type="UniPathway" id="UPA00340">
    <property type="reaction ID" value="UER00458"/>
</dbReference>
<dbReference type="RefSeq" id="WP_073334058.1">
    <property type="nucleotide sequence ID" value="NZ_FQYO01000007.1"/>
</dbReference>
<feature type="binding site" evidence="5">
    <location>
        <position position="13"/>
    </location>
    <ligand>
        <name>Mg(2+)</name>
        <dbReference type="ChEBI" id="CHEBI:18420"/>
    </ligand>
</feature>
<comment type="subcellular location">
    <subcellularLocation>
        <location evidence="5">Cytoplasm</location>
    </subcellularLocation>
</comment>
<keyword evidence="1 5" id="KW-0808">Transferase</keyword>
<evidence type="ECO:0000256" key="4">
    <source>
        <dbReference type="ARBA" id="ARBA00022840"/>
    </source>
</evidence>
<comment type="similarity">
    <text evidence="5 6">Belongs to the acetokinase family.</text>
</comment>
<gene>
    <name evidence="5" type="primary">ackA</name>
    <name evidence="7" type="ORF">SAMN05444417_3356</name>
</gene>
<keyword evidence="8" id="KW-1185">Reference proteome</keyword>
<keyword evidence="3 5" id="KW-0418">Kinase</keyword>
<dbReference type="OrthoDB" id="9802453at2"/>
<evidence type="ECO:0000256" key="5">
    <source>
        <dbReference type="HAMAP-Rule" id="MF_00020"/>
    </source>
</evidence>
<dbReference type="PANTHER" id="PTHR21060:SF15">
    <property type="entry name" value="ACETATE KINASE-RELATED"/>
    <property type="match status" value="1"/>
</dbReference>
<feature type="site" description="Transition state stabilizer" evidence="5">
    <location>
        <position position="229"/>
    </location>
</feature>
<comment type="catalytic activity">
    <reaction evidence="5">
        <text>acetate + ATP = acetyl phosphate + ADP</text>
        <dbReference type="Rhea" id="RHEA:11352"/>
        <dbReference type="ChEBI" id="CHEBI:22191"/>
        <dbReference type="ChEBI" id="CHEBI:30089"/>
        <dbReference type="ChEBI" id="CHEBI:30616"/>
        <dbReference type="ChEBI" id="CHEBI:456216"/>
        <dbReference type="EC" id="2.7.2.1"/>
    </reaction>
</comment>
<dbReference type="PIRSF" id="PIRSF000722">
    <property type="entry name" value="Acetate_prop_kin"/>
    <property type="match status" value="1"/>
</dbReference>
<keyword evidence="4 5" id="KW-0067">ATP-binding</keyword>
<evidence type="ECO:0000256" key="1">
    <source>
        <dbReference type="ARBA" id="ARBA00022679"/>
    </source>
</evidence>
<evidence type="ECO:0000313" key="7">
    <source>
        <dbReference type="EMBL" id="SHJ25581.1"/>
    </source>
</evidence>
<dbReference type="GO" id="GO:0006085">
    <property type="term" value="P:acetyl-CoA biosynthetic process"/>
    <property type="evidence" value="ECO:0007669"/>
    <property type="project" value="UniProtKB-UniRule"/>
</dbReference>
<comment type="pathway">
    <text evidence="5">Metabolic intermediate biosynthesis; acetyl-CoA biosynthesis; acetyl-CoA from acetate: step 1/2.</text>
</comment>
<accession>A0A1M6HTR1</accession>
<comment type="function">
    <text evidence="5">Catalyzes the formation of acetyl phosphate from acetate and ATP. Can also catalyze the reverse reaction.</text>
</comment>
<sequence>MPHESHQPLLCLNAGSSSLSAAFFDGGDEARWTAEIDLTAGTGPVIRAADGTCETLDGPDPADFPAVAKSLLGRAEGAVPVHRIVHGGGATTDAVWLDAPEMTRLGALSPLAPIHQPVNLSLVRALAEERPRRRQIGVFDTAFHRTMPPLARALPVPAEGPFAGLRRYGFHGLSHEWVAHVMARSDTAPDRIVSLHLSGGASACAIRGGVSVDTTMGATPLDGLMMGSRSGSLDPGLMLYALGQGMEVEALSELLWTGAGLKGLSGLSSDPRDITSAGGVEAEAAIALYCRRAAQAVARMAVSIGGIDALVFTGGAGVEQAGIRARIAGDLGWMGVVLDPEANDRHAPVVSPADSAVELRLVPPEEERVMARHARYLIAREEA</sequence>
<dbReference type="PRINTS" id="PR00471">
    <property type="entry name" value="ACETATEKNASE"/>
</dbReference>
<protein>
    <recommendedName>
        <fullName evidence="5">Acetate kinase</fullName>
        <ecNumber evidence="5">2.7.2.1</ecNumber>
    </recommendedName>
    <alternativeName>
        <fullName evidence="5">Acetokinase</fullName>
    </alternativeName>
</protein>
<dbReference type="Gene3D" id="3.30.420.40">
    <property type="match status" value="2"/>
</dbReference>
<proteinExistence type="inferred from homology"/>
<keyword evidence="2 5" id="KW-0547">Nucleotide-binding</keyword>
<name>A0A1M6HTR1_9RHOB</name>
<dbReference type="PANTHER" id="PTHR21060">
    <property type="entry name" value="ACETATE KINASE"/>
    <property type="match status" value="1"/>
</dbReference>
<evidence type="ECO:0000256" key="6">
    <source>
        <dbReference type="RuleBase" id="RU003835"/>
    </source>
</evidence>
<dbReference type="InterPro" id="IPR043129">
    <property type="entry name" value="ATPase_NBD"/>
</dbReference>
<evidence type="ECO:0000313" key="8">
    <source>
        <dbReference type="Proteomes" id="UP000184292"/>
    </source>
</evidence>
<dbReference type="GO" id="GO:0005524">
    <property type="term" value="F:ATP binding"/>
    <property type="evidence" value="ECO:0007669"/>
    <property type="project" value="UniProtKB-KW"/>
</dbReference>
<evidence type="ECO:0000256" key="3">
    <source>
        <dbReference type="ARBA" id="ARBA00022777"/>
    </source>
</evidence>
<dbReference type="STRING" id="1447782.SAMN05444417_3356"/>
<feature type="site" description="Transition state stabilizer" evidence="5">
    <location>
        <position position="171"/>
    </location>
</feature>
<dbReference type="HAMAP" id="MF_00020">
    <property type="entry name" value="Acetate_kinase"/>
    <property type="match status" value="1"/>
</dbReference>